<dbReference type="Gene3D" id="3.20.20.140">
    <property type="entry name" value="Metal-dependent hydrolases"/>
    <property type="match status" value="1"/>
</dbReference>
<evidence type="ECO:0000313" key="2">
    <source>
        <dbReference type="EMBL" id="MFK4638717.1"/>
    </source>
</evidence>
<dbReference type="RefSeq" id="WP_404594107.1">
    <property type="nucleotide sequence ID" value="NZ_JBIYEW010000003.1"/>
</dbReference>
<sequence>MQDFADLVIMNASVHTMDPAQPHRMTDAIAVKDGCVAGLGHDDVSRQIGPGTQVVDAAGGAVIPGINDAHLHFVSAAMAAFGYVRLDPSVTPDWATVVEVLGAAPEGADGWIRAHGWDESILGPAMGLLDCQADTPLVAFDATGHQLLANREALRRAGITATTPDIHGGVIVRAEDGAPTGLFQDGAMELISRAMPPVPAATLRPAVLRFQEYLHSLGITSLTEPGLGPASAGLMDGAGTTAALGLLGDLALSGELTLRINVLMLFAGTGGANAVAVEDGLKSGLAQSCKDRGIDPEQLRIAGVKVFADGIPRSGTAWMSEPYGTACTHGSLVIQGDSDAERVAELHRILQLINDAGLQAGVHATGDAATAAAVEAIVAATTAPGGSPTPTGTQHNRHYIIHGAFSDTSTLRTMAERGIGYSTNPLIRQEAGDIMRQVLGEDRFSRHQPLRSAVETGVRFNIASDAPVTSPDWRRTVVAAVRRATRSTPGAPGDPERITGLQALAAMTVEAAWQDHAEHFKGSLLPGRTADLCLLSTAWPADEEIDKLTDTDIRLTMSGGRVVHLSTS</sequence>
<name>A0ABW8N569_9MICC</name>
<dbReference type="Gene3D" id="2.30.40.10">
    <property type="entry name" value="Urease, subunit C, domain 1"/>
    <property type="match status" value="1"/>
</dbReference>
<dbReference type="EMBL" id="JBIYEW010000003">
    <property type="protein sequence ID" value="MFK4638717.1"/>
    <property type="molecule type" value="Genomic_DNA"/>
</dbReference>
<dbReference type="SUPFAM" id="SSF51338">
    <property type="entry name" value="Composite domain of metallo-dependent hydrolases"/>
    <property type="match status" value="1"/>
</dbReference>
<dbReference type="PANTHER" id="PTHR22642">
    <property type="entry name" value="IMIDAZOLONEPROPIONASE"/>
    <property type="match status" value="1"/>
</dbReference>
<dbReference type="Proteomes" id="UP001620520">
    <property type="component" value="Unassembled WGS sequence"/>
</dbReference>
<organism evidence="2 3">
    <name type="scientific">Paenarthrobacter histidinolovorans</name>
    <dbReference type="NCBI Taxonomy" id="43664"/>
    <lineage>
        <taxon>Bacteria</taxon>
        <taxon>Bacillati</taxon>
        <taxon>Actinomycetota</taxon>
        <taxon>Actinomycetes</taxon>
        <taxon>Micrococcales</taxon>
        <taxon>Micrococcaceae</taxon>
        <taxon>Paenarthrobacter</taxon>
    </lineage>
</organism>
<accession>A0ABW8N569</accession>
<dbReference type="SUPFAM" id="SSF51556">
    <property type="entry name" value="Metallo-dependent hydrolases"/>
    <property type="match status" value="1"/>
</dbReference>
<keyword evidence="3" id="KW-1185">Reference proteome</keyword>
<evidence type="ECO:0000259" key="1">
    <source>
        <dbReference type="Pfam" id="PF07969"/>
    </source>
</evidence>
<proteinExistence type="predicted"/>
<dbReference type="Pfam" id="PF07969">
    <property type="entry name" value="Amidohydro_3"/>
    <property type="match status" value="1"/>
</dbReference>
<feature type="domain" description="Amidohydrolase 3" evidence="1">
    <location>
        <begin position="53"/>
        <end position="564"/>
    </location>
</feature>
<dbReference type="InterPro" id="IPR013108">
    <property type="entry name" value="Amidohydro_3"/>
</dbReference>
<comment type="caution">
    <text evidence="2">The sequence shown here is derived from an EMBL/GenBank/DDBJ whole genome shotgun (WGS) entry which is preliminary data.</text>
</comment>
<evidence type="ECO:0000313" key="3">
    <source>
        <dbReference type="Proteomes" id="UP001620520"/>
    </source>
</evidence>
<protein>
    <submittedName>
        <fullName evidence="2">Amidohydrolase YtcJ</fullName>
    </submittedName>
</protein>
<dbReference type="InterPro" id="IPR032466">
    <property type="entry name" value="Metal_Hydrolase"/>
</dbReference>
<dbReference type="PANTHER" id="PTHR22642:SF2">
    <property type="entry name" value="PROTEIN LONG AFTER FAR-RED 3"/>
    <property type="match status" value="1"/>
</dbReference>
<gene>
    <name evidence="2" type="ORF">ABIA52_001606</name>
</gene>
<dbReference type="InterPro" id="IPR011059">
    <property type="entry name" value="Metal-dep_hydrolase_composite"/>
</dbReference>
<reference evidence="2 3" key="1">
    <citation type="submission" date="2024-10" db="EMBL/GenBank/DDBJ databases">
        <title>Novel secondary metabolite-producing bacteria for plant disease control.</title>
        <authorList>
            <person name="Chevrette M."/>
        </authorList>
    </citation>
    <scope>NUCLEOTIDE SEQUENCE [LARGE SCALE GENOMIC DNA]</scope>
    <source>
        <strain evidence="2 3">J30 TE3557</strain>
    </source>
</reference>
<dbReference type="Gene3D" id="3.10.310.70">
    <property type="match status" value="1"/>
</dbReference>